<protein>
    <submittedName>
        <fullName evidence="2">S-adenosyl-L-methionine-dependent methyltransferase</fullName>
    </submittedName>
</protein>
<dbReference type="OrthoDB" id="2013972at2759"/>
<feature type="region of interest" description="Disordered" evidence="1">
    <location>
        <begin position="341"/>
        <end position="374"/>
    </location>
</feature>
<comment type="caution">
    <text evidence="2">The sequence shown here is derived from an EMBL/GenBank/DDBJ whole genome shotgun (WGS) entry which is preliminary data.</text>
</comment>
<evidence type="ECO:0000313" key="2">
    <source>
        <dbReference type="EMBL" id="KAA8895826.1"/>
    </source>
</evidence>
<dbReference type="PANTHER" id="PTHR43591:SF24">
    <property type="entry name" value="2-METHOXY-6-POLYPRENYL-1,4-BENZOQUINOL METHYLASE, MITOCHONDRIAL"/>
    <property type="match status" value="1"/>
</dbReference>
<dbReference type="Pfam" id="PF13489">
    <property type="entry name" value="Methyltransf_23"/>
    <property type="match status" value="1"/>
</dbReference>
<name>A0A5J5ELC9_9PEZI</name>
<evidence type="ECO:0000256" key="1">
    <source>
        <dbReference type="SAM" id="MobiDB-lite"/>
    </source>
</evidence>
<dbReference type="InParanoid" id="A0A5J5ELC9"/>
<gene>
    <name evidence="2" type="ORF">FN846DRAFT_893805</name>
</gene>
<dbReference type="AlphaFoldDB" id="A0A5J5ELC9"/>
<proteinExistence type="predicted"/>
<feature type="region of interest" description="Disordered" evidence="1">
    <location>
        <begin position="1"/>
        <end position="25"/>
    </location>
</feature>
<dbReference type="Gene3D" id="3.40.50.150">
    <property type="entry name" value="Vaccinia Virus protein VP39"/>
    <property type="match status" value="1"/>
</dbReference>
<feature type="compositionally biased region" description="Acidic residues" evidence="1">
    <location>
        <begin position="1"/>
        <end position="10"/>
    </location>
</feature>
<keyword evidence="2" id="KW-0808">Transferase</keyword>
<dbReference type="PANTHER" id="PTHR43591">
    <property type="entry name" value="METHYLTRANSFERASE"/>
    <property type="match status" value="1"/>
</dbReference>
<reference evidence="2 3" key="1">
    <citation type="submission" date="2019-09" db="EMBL/GenBank/DDBJ databases">
        <title>Draft genome of the ectomycorrhizal ascomycete Sphaerosporella brunnea.</title>
        <authorList>
            <consortium name="DOE Joint Genome Institute"/>
            <person name="Benucci G.M."/>
            <person name="Marozzi G."/>
            <person name="Antonielli L."/>
            <person name="Sanchez S."/>
            <person name="Marco P."/>
            <person name="Wang X."/>
            <person name="Falini L.B."/>
            <person name="Barry K."/>
            <person name="Haridas S."/>
            <person name="Lipzen A."/>
            <person name="Labutti K."/>
            <person name="Grigoriev I.V."/>
            <person name="Murat C."/>
            <person name="Martin F."/>
            <person name="Albertini E."/>
            <person name="Donnini D."/>
            <person name="Bonito G."/>
        </authorList>
    </citation>
    <scope>NUCLEOTIDE SEQUENCE [LARGE SCALE GENOMIC DNA]</scope>
    <source>
        <strain evidence="2 3">Sb_GMNB300</strain>
    </source>
</reference>
<evidence type="ECO:0000313" key="3">
    <source>
        <dbReference type="Proteomes" id="UP000326924"/>
    </source>
</evidence>
<keyword evidence="3" id="KW-1185">Reference proteome</keyword>
<dbReference type="GO" id="GO:0008168">
    <property type="term" value="F:methyltransferase activity"/>
    <property type="evidence" value="ECO:0007669"/>
    <property type="project" value="UniProtKB-KW"/>
</dbReference>
<dbReference type="GO" id="GO:0032259">
    <property type="term" value="P:methylation"/>
    <property type="evidence" value="ECO:0007669"/>
    <property type="project" value="UniProtKB-KW"/>
</dbReference>
<keyword evidence="2" id="KW-0489">Methyltransferase</keyword>
<dbReference type="CDD" id="cd02440">
    <property type="entry name" value="AdoMet_MTases"/>
    <property type="match status" value="1"/>
</dbReference>
<accession>A0A5J5ELC9</accession>
<feature type="compositionally biased region" description="Polar residues" evidence="1">
    <location>
        <begin position="363"/>
        <end position="374"/>
    </location>
</feature>
<organism evidence="2 3">
    <name type="scientific">Sphaerosporella brunnea</name>
    <dbReference type="NCBI Taxonomy" id="1250544"/>
    <lineage>
        <taxon>Eukaryota</taxon>
        <taxon>Fungi</taxon>
        <taxon>Dikarya</taxon>
        <taxon>Ascomycota</taxon>
        <taxon>Pezizomycotina</taxon>
        <taxon>Pezizomycetes</taxon>
        <taxon>Pezizales</taxon>
        <taxon>Pyronemataceae</taxon>
        <taxon>Sphaerosporella</taxon>
    </lineage>
</organism>
<sequence>MSGRDDDSDYVLDGRPMMNIEPDSDYDEVTSQYDECYASGSDATGTLFSEVTNYKFEHGRRYHAYAEGLYWGPNDDKQNTQLEIFHHIFLMILEGKLFLSPIEQPKHVLDLGTGTGIWAIEMADQFPEAQILGNDLSPVQPTWIPANCAFEVDDFTRPWTHPPNTFDLIYARGLYGCVGDWPQLLGEAYAALKPGGWFESVEVATAFSSEATADKQLLEGSLVKKWCELAVEGSHRAGQPLDVAGKVGGHLRRSGFQNVHDRVFKIPYGPWPKKEQMKLIGKMMMVNVLEGFEGFSLAIFTRVLGMTSDEAKEFNEQVLKELRDQRMNLWVKMVVSYGQKPLDADSPSDQDSAYHSGFGSLRTAASSTDLSSPP</sequence>
<dbReference type="InterPro" id="IPR029063">
    <property type="entry name" value="SAM-dependent_MTases_sf"/>
</dbReference>
<dbReference type="Proteomes" id="UP000326924">
    <property type="component" value="Unassembled WGS sequence"/>
</dbReference>
<dbReference type="SUPFAM" id="SSF53335">
    <property type="entry name" value="S-adenosyl-L-methionine-dependent methyltransferases"/>
    <property type="match status" value="1"/>
</dbReference>
<dbReference type="EMBL" id="VXIS01000242">
    <property type="protein sequence ID" value="KAA8895826.1"/>
    <property type="molecule type" value="Genomic_DNA"/>
</dbReference>